<keyword evidence="9" id="KW-0804">Transcription</keyword>
<evidence type="ECO:0000256" key="5">
    <source>
        <dbReference type="ARBA" id="ARBA00022771"/>
    </source>
</evidence>
<name>A0A433CW36_9FUNG</name>
<evidence type="ECO:0000256" key="12">
    <source>
        <dbReference type="PROSITE-ProRule" id="PRU00042"/>
    </source>
</evidence>
<keyword evidence="3" id="KW-0479">Metal-binding</keyword>
<dbReference type="InterPro" id="IPR051007">
    <property type="entry name" value="creA/MIG_C2H2-ZnF"/>
</dbReference>
<dbReference type="InterPro" id="IPR013087">
    <property type="entry name" value="Znf_C2H2_type"/>
</dbReference>
<evidence type="ECO:0000313" key="15">
    <source>
        <dbReference type="EMBL" id="RUP42840.1"/>
    </source>
</evidence>
<evidence type="ECO:0000256" key="1">
    <source>
        <dbReference type="ARBA" id="ARBA00004123"/>
    </source>
</evidence>
<dbReference type="OrthoDB" id="654211at2759"/>
<evidence type="ECO:0000256" key="3">
    <source>
        <dbReference type="ARBA" id="ARBA00022723"/>
    </source>
</evidence>
<keyword evidence="6" id="KW-0862">Zinc</keyword>
<keyword evidence="7" id="KW-0805">Transcription regulation</keyword>
<feature type="domain" description="C2H2-type" evidence="14">
    <location>
        <begin position="175"/>
        <end position="204"/>
    </location>
</feature>
<keyword evidence="16" id="KW-1185">Reference proteome</keyword>
<dbReference type="PANTHER" id="PTHR47428">
    <property type="entry name" value="REGULATORY PROTEIN MIG1-RELATED"/>
    <property type="match status" value="1"/>
</dbReference>
<keyword evidence="2" id="KW-0678">Repressor</keyword>
<feature type="compositionally biased region" description="Polar residues" evidence="13">
    <location>
        <begin position="263"/>
        <end position="275"/>
    </location>
</feature>
<evidence type="ECO:0000256" key="6">
    <source>
        <dbReference type="ARBA" id="ARBA00022833"/>
    </source>
</evidence>
<evidence type="ECO:0000256" key="2">
    <source>
        <dbReference type="ARBA" id="ARBA00022491"/>
    </source>
</evidence>
<evidence type="ECO:0000256" key="7">
    <source>
        <dbReference type="ARBA" id="ARBA00023015"/>
    </source>
</evidence>
<evidence type="ECO:0000256" key="8">
    <source>
        <dbReference type="ARBA" id="ARBA00023125"/>
    </source>
</evidence>
<evidence type="ECO:0000259" key="14">
    <source>
        <dbReference type="PROSITE" id="PS50157"/>
    </source>
</evidence>
<dbReference type="GO" id="GO:0005737">
    <property type="term" value="C:cytoplasm"/>
    <property type="evidence" value="ECO:0007669"/>
    <property type="project" value="TreeGrafter"/>
</dbReference>
<dbReference type="GO" id="GO:0008270">
    <property type="term" value="F:zinc ion binding"/>
    <property type="evidence" value="ECO:0007669"/>
    <property type="project" value="UniProtKB-KW"/>
</dbReference>
<keyword evidence="10" id="KW-0539">Nucleus</keyword>
<comment type="caution">
    <text evidence="15">The sequence shown here is derived from an EMBL/GenBank/DDBJ whole genome shotgun (WGS) entry which is preliminary data.</text>
</comment>
<dbReference type="AlphaFoldDB" id="A0A433CW36"/>
<dbReference type="PROSITE" id="PS00028">
    <property type="entry name" value="ZINC_FINGER_C2H2_1"/>
    <property type="match status" value="3"/>
</dbReference>
<feature type="region of interest" description="Disordered" evidence="13">
    <location>
        <begin position="246"/>
        <end position="275"/>
    </location>
</feature>
<evidence type="ECO:0000256" key="11">
    <source>
        <dbReference type="ARBA" id="ARBA00038023"/>
    </source>
</evidence>
<keyword evidence="8" id="KW-0238">DNA-binding</keyword>
<dbReference type="Pfam" id="PF00096">
    <property type="entry name" value="zf-C2H2"/>
    <property type="match status" value="3"/>
</dbReference>
<evidence type="ECO:0000256" key="4">
    <source>
        <dbReference type="ARBA" id="ARBA00022737"/>
    </source>
</evidence>
<dbReference type="GO" id="GO:0000433">
    <property type="term" value="P:carbon catabolite repression of transcription from RNA polymerase II promoter by glucose"/>
    <property type="evidence" value="ECO:0007669"/>
    <property type="project" value="TreeGrafter"/>
</dbReference>
<dbReference type="InterPro" id="IPR036236">
    <property type="entry name" value="Znf_C2H2_sf"/>
</dbReference>
<accession>A0A433CW36</accession>
<dbReference type="SUPFAM" id="SSF57667">
    <property type="entry name" value="beta-beta-alpha zinc fingers"/>
    <property type="match status" value="2"/>
</dbReference>
<feature type="compositionally biased region" description="Polar residues" evidence="13">
    <location>
        <begin position="219"/>
        <end position="230"/>
    </location>
</feature>
<feature type="domain" description="C2H2-type" evidence="14">
    <location>
        <begin position="94"/>
        <end position="123"/>
    </location>
</feature>
<comment type="subcellular location">
    <subcellularLocation>
        <location evidence="1">Nucleus</location>
    </subcellularLocation>
</comment>
<dbReference type="SMART" id="SM00355">
    <property type="entry name" value="ZnF_C2H2"/>
    <property type="match status" value="3"/>
</dbReference>
<organism evidence="15 16">
    <name type="scientific">Jimgerdemannia flammicorona</name>
    <dbReference type="NCBI Taxonomy" id="994334"/>
    <lineage>
        <taxon>Eukaryota</taxon>
        <taxon>Fungi</taxon>
        <taxon>Fungi incertae sedis</taxon>
        <taxon>Mucoromycota</taxon>
        <taxon>Mucoromycotina</taxon>
        <taxon>Endogonomycetes</taxon>
        <taxon>Endogonales</taxon>
        <taxon>Endogonaceae</taxon>
        <taxon>Jimgerdemannia</taxon>
    </lineage>
</organism>
<evidence type="ECO:0000256" key="9">
    <source>
        <dbReference type="ARBA" id="ARBA00023163"/>
    </source>
</evidence>
<keyword evidence="5 12" id="KW-0863">Zinc-finger</keyword>
<dbReference type="PROSITE" id="PS50157">
    <property type="entry name" value="ZINC_FINGER_C2H2_2"/>
    <property type="match status" value="3"/>
</dbReference>
<keyword evidence="4" id="KW-0677">Repeat</keyword>
<reference evidence="15 16" key="1">
    <citation type="journal article" date="2018" name="New Phytol.">
        <title>Phylogenomics of Endogonaceae and evolution of mycorrhizas within Mucoromycota.</title>
        <authorList>
            <person name="Chang Y."/>
            <person name="Desiro A."/>
            <person name="Na H."/>
            <person name="Sandor L."/>
            <person name="Lipzen A."/>
            <person name="Clum A."/>
            <person name="Barry K."/>
            <person name="Grigoriev I.V."/>
            <person name="Martin F.M."/>
            <person name="Stajich J.E."/>
            <person name="Smith M.E."/>
            <person name="Bonito G."/>
            <person name="Spatafora J.W."/>
        </authorList>
    </citation>
    <scope>NUCLEOTIDE SEQUENCE [LARGE SCALE GENOMIC DNA]</scope>
    <source>
        <strain evidence="15 16">GMNB39</strain>
    </source>
</reference>
<evidence type="ECO:0000256" key="10">
    <source>
        <dbReference type="ARBA" id="ARBA00023242"/>
    </source>
</evidence>
<dbReference type="EMBL" id="RBNI01012305">
    <property type="protein sequence ID" value="RUP42840.1"/>
    <property type="molecule type" value="Genomic_DNA"/>
</dbReference>
<feature type="region of interest" description="Disordered" evidence="13">
    <location>
        <begin position="198"/>
        <end position="230"/>
    </location>
</feature>
<proteinExistence type="inferred from homology"/>
<dbReference type="Proteomes" id="UP000268093">
    <property type="component" value="Unassembled WGS sequence"/>
</dbReference>
<dbReference type="FunFam" id="3.30.160.60:FF:000089">
    <property type="entry name" value="DNA-binding protein creA"/>
    <property type="match status" value="1"/>
</dbReference>
<gene>
    <name evidence="15" type="ORF">BC936DRAFT_138000</name>
</gene>
<evidence type="ECO:0000256" key="13">
    <source>
        <dbReference type="SAM" id="MobiDB-lite"/>
    </source>
</evidence>
<dbReference type="GO" id="GO:0005634">
    <property type="term" value="C:nucleus"/>
    <property type="evidence" value="ECO:0007669"/>
    <property type="project" value="UniProtKB-SubCell"/>
</dbReference>
<dbReference type="FunFam" id="3.30.160.60:FF:000152">
    <property type="entry name" value="DNA-binding protein creA"/>
    <property type="match status" value="1"/>
</dbReference>
<dbReference type="Gene3D" id="3.30.160.60">
    <property type="entry name" value="Classic Zinc Finger"/>
    <property type="match status" value="3"/>
</dbReference>
<evidence type="ECO:0000313" key="16">
    <source>
        <dbReference type="Proteomes" id="UP000268093"/>
    </source>
</evidence>
<protein>
    <recommendedName>
        <fullName evidence="14">C2H2-type domain-containing protein</fullName>
    </recommendedName>
</protein>
<dbReference type="GO" id="GO:0000978">
    <property type="term" value="F:RNA polymerase II cis-regulatory region sequence-specific DNA binding"/>
    <property type="evidence" value="ECO:0007669"/>
    <property type="project" value="TreeGrafter"/>
</dbReference>
<feature type="domain" description="C2H2-type" evidence="14">
    <location>
        <begin position="66"/>
        <end position="93"/>
    </location>
</feature>
<comment type="similarity">
    <text evidence="11">Belongs to the creA/MIG C2H2-type zinc-finger protein family.</text>
</comment>
<dbReference type="PANTHER" id="PTHR47428:SF1">
    <property type="entry name" value="REGULATORY PROTEIN MIG1-RELATED"/>
    <property type="match status" value="1"/>
</dbReference>
<sequence>MPENPPKSTASFRKVPIQRNYVSNVYQTMSLQAANSLLSLASVEMPHLGSKRPISVVDKTNIPRPYKCTMCAKSFYRLEHQTRHIRTHTGEKPHQCTFHGCEKRFSRSDELTRHVRIHTSPSKKRDRKTQKLAPVAFKEINIVLDTPHTSPEHSSVVRFFEPNGVQQQSNAWNLQQCPRDGCSKSFWRPGHLTRHIQHHQEEEMDGANKRRRYNDQHEQSFSMPPSPALSTCSSFDNVNSANSFDNVNSSNSSDSEGEFLFTPESSPVLSPRTTIHPTRPAPLECRSMEPSCSRPCTPVFGRIADILDNPPYGRVLPPLSSFNAQSAAYDMPSPLTLPSIHSLLSA</sequence>